<sequence length="145" mass="16620">MTSKGRESTTLINPDIIHQIAAESSFFPHLTFTRELLQNYIIMDLVQKYGHLKHDRRRSSLQQQLAEEERHRNQMAINSLLGSFGGSANDHPDRRSSGAGNMASMIEEFNKSVSLYTHTCNYEVTLTEYCRRKSVSPDTNVEQKE</sequence>
<accession>A0A7R7WQP9</accession>
<dbReference type="Proteomes" id="UP000661280">
    <property type="component" value="Chromosome 1"/>
</dbReference>
<dbReference type="AlphaFoldDB" id="A0A7R7WQP9"/>
<dbReference type="KEGG" id="aluc:AKAW2_11660A"/>
<dbReference type="GeneID" id="64955939"/>
<proteinExistence type="predicted"/>
<dbReference type="RefSeq" id="XP_041538380.1">
    <property type="nucleotide sequence ID" value="XM_041684169.1"/>
</dbReference>
<organism evidence="1 2">
    <name type="scientific">Aspergillus kawachii</name>
    <name type="common">White koji mold</name>
    <name type="synonym">Aspergillus awamori var. kawachi</name>
    <dbReference type="NCBI Taxonomy" id="1069201"/>
    <lineage>
        <taxon>Eukaryota</taxon>
        <taxon>Fungi</taxon>
        <taxon>Dikarya</taxon>
        <taxon>Ascomycota</taxon>
        <taxon>Pezizomycotina</taxon>
        <taxon>Eurotiomycetes</taxon>
        <taxon>Eurotiomycetidae</taxon>
        <taxon>Eurotiales</taxon>
        <taxon>Aspergillaceae</taxon>
        <taxon>Aspergillus</taxon>
        <taxon>Aspergillus subgen. Circumdati</taxon>
    </lineage>
</organism>
<protein>
    <submittedName>
        <fullName evidence="1">Uncharacterized protein</fullName>
    </submittedName>
</protein>
<dbReference type="OrthoDB" id="4447675at2759"/>
<keyword evidence="2" id="KW-1185">Reference proteome</keyword>
<gene>
    <name evidence="1" type="ORF">AKAW2_11660A</name>
</gene>
<reference evidence="1" key="2">
    <citation type="submission" date="2021-02" db="EMBL/GenBank/DDBJ databases">
        <title>Aspergillus luchuensis mut. kawachii IFO 4304 genome sequence.</title>
        <authorList>
            <person name="Mori K."/>
            <person name="Kadooka C."/>
            <person name="Goto M."/>
            <person name="Futagami T."/>
        </authorList>
    </citation>
    <scope>NUCLEOTIDE SEQUENCE</scope>
    <source>
        <strain evidence="1">IFO 4308</strain>
    </source>
</reference>
<name>A0A7R7WQP9_ASPKA</name>
<evidence type="ECO:0000313" key="2">
    <source>
        <dbReference type="Proteomes" id="UP000661280"/>
    </source>
</evidence>
<dbReference type="EMBL" id="AP024425">
    <property type="protein sequence ID" value="BCR94614.1"/>
    <property type="molecule type" value="Genomic_DNA"/>
</dbReference>
<reference evidence="1" key="1">
    <citation type="submission" date="2021-01" db="EMBL/GenBank/DDBJ databases">
        <authorList>
            <consortium name="Aspergillus luchuensis mut. kawachii IFO 4304 genome sequencing consortium"/>
            <person name="Kazuki M."/>
            <person name="Futagami T."/>
        </authorList>
    </citation>
    <scope>NUCLEOTIDE SEQUENCE</scope>
    <source>
        <strain evidence="1">IFO 4308</strain>
    </source>
</reference>
<evidence type="ECO:0000313" key="1">
    <source>
        <dbReference type="EMBL" id="BCR94614.1"/>
    </source>
</evidence>